<accession>X1RIY2</accession>
<organism evidence="1">
    <name type="scientific">marine sediment metagenome</name>
    <dbReference type="NCBI Taxonomy" id="412755"/>
    <lineage>
        <taxon>unclassified sequences</taxon>
        <taxon>metagenomes</taxon>
        <taxon>ecological metagenomes</taxon>
    </lineage>
</organism>
<dbReference type="EMBL" id="BARV01045236">
    <property type="protein sequence ID" value="GAI66936.1"/>
    <property type="molecule type" value="Genomic_DNA"/>
</dbReference>
<dbReference type="SUPFAM" id="SSF56042">
    <property type="entry name" value="PurM C-terminal domain-like"/>
    <property type="match status" value="1"/>
</dbReference>
<comment type="caution">
    <text evidence="1">The sequence shown here is derived from an EMBL/GenBank/DDBJ whole genome shotgun (WGS) entry which is preliminary data.</text>
</comment>
<protein>
    <submittedName>
        <fullName evidence="1">Uncharacterized protein</fullName>
    </submittedName>
</protein>
<gene>
    <name evidence="1" type="ORF">S06H3_66407</name>
</gene>
<evidence type="ECO:0000313" key="1">
    <source>
        <dbReference type="EMBL" id="GAI66936.1"/>
    </source>
</evidence>
<sequence>AISVMEDTNKVVSMDFKTAGDLIYIAGTTNNELGGSEYFKSLGFTGNSVPKVNPHRAKELM</sequence>
<proteinExistence type="predicted"/>
<feature type="non-terminal residue" evidence="1">
    <location>
        <position position="1"/>
    </location>
</feature>
<dbReference type="Gene3D" id="3.90.650.10">
    <property type="entry name" value="PurM-like C-terminal domain"/>
    <property type="match status" value="1"/>
</dbReference>
<name>X1RIY2_9ZZZZ</name>
<dbReference type="AlphaFoldDB" id="X1RIY2"/>
<dbReference type="InterPro" id="IPR036676">
    <property type="entry name" value="PurM-like_C_sf"/>
</dbReference>
<reference evidence="1" key="1">
    <citation type="journal article" date="2014" name="Front. Microbiol.">
        <title>High frequency of phylogenetically diverse reductive dehalogenase-homologous genes in deep subseafloor sedimentary metagenomes.</title>
        <authorList>
            <person name="Kawai M."/>
            <person name="Futagami T."/>
            <person name="Toyoda A."/>
            <person name="Takaki Y."/>
            <person name="Nishi S."/>
            <person name="Hori S."/>
            <person name="Arai W."/>
            <person name="Tsubouchi T."/>
            <person name="Morono Y."/>
            <person name="Uchiyama I."/>
            <person name="Ito T."/>
            <person name="Fujiyama A."/>
            <person name="Inagaki F."/>
            <person name="Takami H."/>
        </authorList>
    </citation>
    <scope>NUCLEOTIDE SEQUENCE</scope>
    <source>
        <strain evidence="1">Expedition CK06-06</strain>
    </source>
</reference>
<feature type="non-terminal residue" evidence="1">
    <location>
        <position position="61"/>
    </location>
</feature>